<reference evidence="4 5" key="1">
    <citation type="submission" date="2014-04" db="EMBL/GenBank/DDBJ databases">
        <title>Evolutionary Origins and Diversification of the Mycorrhizal Mutualists.</title>
        <authorList>
            <consortium name="DOE Joint Genome Institute"/>
            <consortium name="Mycorrhizal Genomics Consortium"/>
            <person name="Kohler A."/>
            <person name="Kuo A."/>
            <person name="Nagy L.G."/>
            <person name="Floudas D."/>
            <person name="Copeland A."/>
            <person name="Barry K.W."/>
            <person name="Cichocki N."/>
            <person name="Veneault-Fourrey C."/>
            <person name="LaButti K."/>
            <person name="Lindquist E.A."/>
            <person name="Lipzen A."/>
            <person name="Lundell T."/>
            <person name="Morin E."/>
            <person name="Murat C."/>
            <person name="Riley R."/>
            <person name="Ohm R."/>
            <person name="Sun H."/>
            <person name="Tunlid A."/>
            <person name="Henrissat B."/>
            <person name="Grigoriev I.V."/>
            <person name="Hibbett D.S."/>
            <person name="Martin F."/>
        </authorList>
    </citation>
    <scope>NUCLEOTIDE SEQUENCE [LARGE SCALE GENOMIC DNA]</scope>
    <source>
        <strain evidence="4 5">FD-317 M1</strain>
    </source>
</reference>
<dbReference type="InterPro" id="IPR013087">
    <property type="entry name" value="Znf_C2H2_type"/>
</dbReference>
<feature type="compositionally biased region" description="Polar residues" evidence="2">
    <location>
        <begin position="51"/>
        <end position="61"/>
    </location>
</feature>
<evidence type="ECO:0000313" key="5">
    <source>
        <dbReference type="Proteomes" id="UP000053593"/>
    </source>
</evidence>
<evidence type="ECO:0000313" key="4">
    <source>
        <dbReference type="EMBL" id="KIK52872.1"/>
    </source>
</evidence>
<evidence type="ECO:0000259" key="3">
    <source>
        <dbReference type="PROSITE" id="PS50157"/>
    </source>
</evidence>
<protein>
    <recommendedName>
        <fullName evidence="3">C2H2-type domain-containing protein</fullName>
    </recommendedName>
</protein>
<evidence type="ECO:0000256" key="1">
    <source>
        <dbReference type="PROSITE-ProRule" id="PRU00042"/>
    </source>
</evidence>
<keyword evidence="5" id="KW-1185">Reference proteome</keyword>
<evidence type="ECO:0000256" key="2">
    <source>
        <dbReference type="SAM" id="MobiDB-lite"/>
    </source>
</evidence>
<dbReference type="HOGENOM" id="CLU_2171375_0_0_1"/>
<dbReference type="PROSITE" id="PS00028">
    <property type="entry name" value="ZINC_FINGER_C2H2_1"/>
    <property type="match status" value="1"/>
</dbReference>
<proteinExistence type="predicted"/>
<dbReference type="Proteomes" id="UP000053593">
    <property type="component" value="Unassembled WGS sequence"/>
</dbReference>
<dbReference type="EMBL" id="KN834836">
    <property type="protein sequence ID" value="KIK52872.1"/>
    <property type="molecule type" value="Genomic_DNA"/>
</dbReference>
<gene>
    <name evidence="4" type="ORF">GYMLUDRAFT_947729</name>
</gene>
<organism evidence="4 5">
    <name type="scientific">Collybiopsis luxurians FD-317 M1</name>
    <dbReference type="NCBI Taxonomy" id="944289"/>
    <lineage>
        <taxon>Eukaryota</taxon>
        <taxon>Fungi</taxon>
        <taxon>Dikarya</taxon>
        <taxon>Basidiomycota</taxon>
        <taxon>Agaricomycotina</taxon>
        <taxon>Agaricomycetes</taxon>
        <taxon>Agaricomycetidae</taxon>
        <taxon>Agaricales</taxon>
        <taxon>Marasmiineae</taxon>
        <taxon>Omphalotaceae</taxon>
        <taxon>Collybiopsis</taxon>
        <taxon>Collybiopsis luxurians</taxon>
    </lineage>
</organism>
<keyword evidence="1" id="KW-0862">Zinc</keyword>
<keyword evidence="1" id="KW-0479">Metal-binding</keyword>
<name>A0A0D0C4X1_9AGAR</name>
<dbReference type="Gene3D" id="3.30.160.60">
    <property type="entry name" value="Classic Zinc Finger"/>
    <property type="match status" value="1"/>
</dbReference>
<keyword evidence="1" id="KW-0863">Zinc-finger</keyword>
<dbReference type="PROSITE" id="PS50157">
    <property type="entry name" value="ZINC_FINGER_C2H2_2"/>
    <property type="match status" value="1"/>
</dbReference>
<dbReference type="GO" id="GO:0008270">
    <property type="term" value="F:zinc ion binding"/>
    <property type="evidence" value="ECO:0007669"/>
    <property type="project" value="UniProtKB-KW"/>
</dbReference>
<dbReference type="OrthoDB" id="1939603at2759"/>
<feature type="region of interest" description="Disordered" evidence="2">
    <location>
        <begin position="41"/>
        <end position="79"/>
    </location>
</feature>
<dbReference type="AlphaFoldDB" id="A0A0D0C4X1"/>
<accession>A0A0D0C4X1</accession>
<feature type="domain" description="C2H2-type" evidence="3">
    <location>
        <begin position="85"/>
        <end position="110"/>
    </location>
</feature>
<sequence>MRQLEVGNGNLSTDNESSCKERVTLRREIGGETEIVEAVGQRHSLRKHRSSSASGNMTSEQEISEEGSRPAKRHRRRSKEIERKFFCTWPGCEKGYGARASLYVHIKLKH</sequence>